<name>A0A077M2T7_9MICO</name>
<keyword evidence="2" id="KW-1185">Reference proteome</keyword>
<protein>
    <submittedName>
        <fullName evidence="1">Secreted protein</fullName>
    </submittedName>
</protein>
<dbReference type="SUPFAM" id="SSF53955">
    <property type="entry name" value="Lysozyme-like"/>
    <property type="match status" value="1"/>
</dbReference>
<proteinExistence type="predicted"/>
<dbReference type="AlphaFoldDB" id="A0A077M2T7"/>
<sequence length="111" mass="11825">MGSAAQTSAQRNPQAIARGLMGSYGFGGGQWGCLVSLWNGESGWSWSATNPSSGAYGIPQALPGYKMAAVGSDYLTNPVTQIRWGLGYIRSAYGSPCAAWSAWQSRSPHWY</sequence>
<accession>A0A077M2T7</accession>
<dbReference type="Proteomes" id="UP000035721">
    <property type="component" value="Unassembled WGS sequence"/>
</dbReference>
<reference evidence="1 2" key="1">
    <citation type="journal article" date="2013" name="ISME J.">
        <title>A metabolic model for members of the genus Tetrasphaera involved in enhanced biological phosphorus removal.</title>
        <authorList>
            <person name="Kristiansen R."/>
            <person name="Nguyen H.T.T."/>
            <person name="Saunders A.M."/>
            <person name="Nielsen J.L."/>
            <person name="Wimmer R."/>
            <person name="Le V.Q."/>
            <person name="McIlroy S.J."/>
            <person name="Petrovski S."/>
            <person name="Seviour R.J."/>
            <person name="Calteau A."/>
            <person name="Nielsen K.L."/>
            <person name="Nielsen P.H."/>
        </authorList>
    </citation>
    <scope>NUCLEOTIDE SEQUENCE [LARGE SCALE GENOMIC DNA]</scope>
    <source>
        <strain evidence="1 2">T1-X7</strain>
    </source>
</reference>
<evidence type="ECO:0000313" key="1">
    <source>
        <dbReference type="EMBL" id="CCH79402.1"/>
    </source>
</evidence>
<dbReference type="EMBL" id="CAJB01000361">
    <property type="protein sequence ID" value="CCH79402.1"/>
    <property type="molecule type" value="Genomic_DNA"/>
</dbReference>
<evidence type="ECO:0000313" key="2">
    <source>
        <dbReference type="Proteomes" id="UP000035721"/>
    </source>
</evidence>
<gene>
    <name evidence="1" type="ORF">BN12_4230003</name>
</gene>
<comment type="caution">
    <text evidence="1">The sequence shown here is derived from an EMBL/GenBank/DDBJ whole genome shotgun (WGS) entry which is preliminary data.</text>
</comment>
<dbReference type="InterPro" id="IPR023346">
    <property type="entry name" value="Lysozyme-like_dom_sf"/>
</dbReference>
<dbReference type="OrthoDB" id="9766277at2"/>
<dbReference type="STRING" id="1194083.BN12_4230003"/>
<organism evidence="1 2">
    <name type="scientific">Nostocoides japonicum T1-X7</name>
    <dbReference type="NCBI Taxonomy" id="1194083"/>
    <lineage>
        <taxon>Bacteria</taxon>
        <taxon>Bacillati</taxon>
        <taxon>Actinomycetota</taxon>
        <taxon>Actinomycetes</taxon>
        <taxon>Micrococcales</taxon>
        <taxon>Intrasporangiaceae</taxon>
        <taxon>Nostocoides</taxon>
    </lineage>
</organism>